<keyword evidence="7" id="KW-0012">Acyltransferase</keyword>
<dbReference type="PANTHER" id="PTHR38686">
    <property type="entry name" value="APOLIPOPROTEIN N-ACYLTRANSFERASE"/>
    <property type="match status" value="1"/>
</dbReference>
<gene>
    <name evidence="11" type="ORF">FOL46_004934</name>
    <name evidence="10" type="ORF">FOZ61_000021</name>
</gene>
<evidence type="ECO:0000256" key="5">
    <source>
        <dbReference type="ARBA" id="ARBA00022989"/>
    </source>
</evidence>
<evidence type="ECO:0000256" key="1">
    <source>
        <dbReference type="ARBA" id="ARBA00004651"/>
    </source>
</evidence>
<keyword evidence="4 8" id="KW-0812">Transmembrane</keyword>
<evidence type="ECO:0000259" key="9">
    <source>
        <dbReference type="PROSITE" id="PS50263"/>
    </source>
</evidence>
<dbReference type="GO" id="GO:0042158">
    <property type="term" value="P:lipoprotein biosynthetic process"/>
    <property type="evidence" value="ECO:0007669"/>
    <property type="project" value="InterPro"/>
</dbReference>
<evidence type="ECO:0000256" key="7">
    <source>
        <dbReference type="ARBA" id="ARBA00023315"/>
    </source>
</evidence>
<dbReference type="AlphaFoldDB" id="A0A7J6MIY8"/>
<reference evidence="12 13" key="1">
    <citation type="submission" date="2020-04" db="EMBL/GenBank/DDBJ databases">
        <title>Perkinsus olseni comparative genomics.</title>
        <authorList>
            <person name="Bogema D.R."/>
        </authorList>
    </citation>
    <scope>NUCLEOTIDE SEQUENCE [LARGE SCALE GENOMIC DNA]</scope>
    <source>
        <strain evidence="10">ATCC PRA-179</strain>
        <strain evidence="11">ATCC PRA-31</strain>
    </source>
</reference>
<feature type="transmembrane region" description="Helical" evidence="8">
    <location>
        <begin position="170"/>
        <end position="191"/>
    </location>
</feature>
<dbReference type="InterPro" id="IPR004563">
    <property type="entry name" value="Apolipo_AcylTrfase"/>
</dbReference>
<comment type="subcellular location">
    <subcellularLocation>
        <location evidence="1">Cell membrane</location>
        <topology evidence="1">Multi-pass membrane protein</topology>
    </subcellularLocation>
</comment>
<dbReference type="PANTHER" id="PTHR38686:SF1">
    <property type="entry name" value="APOLIPOPROTEIN N-ACYLTRANSFERASE"/>
    <property type="match status" value="1"/>
</dbReference>
<feature type="transmembrane region" description="Helical" evidence="8">
    <location>
        <begin position="12"/>
        <end position="29"/>
    </location>
</feature>
<feature type="transmembrane region" description="Helical" evidence="8">
    <location>
        <begin position="139"/>
        <end position="158"/>
    </location>
</feature>
<evidence type="ECO:0000256" key="8">
    <source>
        <dbReference type="SAM" id="Phobius"/>
    </source>
</evidence>
<dbReference type="PROSITE" id="PS50263">
    <property type="entry name" value="CN_HYDROLASE"/>
    <property type="match status" value="1"/>
</dbReference>
<feature type="transmembrane region" description="Helical" evidence="8">
    <location>
        <begin position="105"/>
        <end position="127"/>
    </location>
</feature>
<dbReference type="InterPro" id="IPR003010">
    <property type="entry name" value="C-N_Hydrolase"/>
</dbReference>
<feature type="transmembrane region" description="Helical" evidence="8">
    <location>
        <begin position="67"/>
        <end position="84"/>
    </location>
</feature>
<dbReference type="GO" id="GO:0005886">
    <property type="term" value="C:plasma membrane"/>
    <property type="evidence" value="ECO:0007669"/>
    <property type="project" value="UniProtKB-SubCell"/>
</dbReference>
<dbReference type="OrthoDB" id="412018at2759"/>
<keyword evidence="5 8" id="KW-1133">Transmembrane helix</keyword>
<proteinExistence type="predicted"/>
<evidence type="ECO:0000256" key="4">
    <source>
        <dbReference type="ARBA" id="ARBA00022692"/>
    </source>
</evidence>
<organism evidence="10 12">
    <name type="scientific">Perkinsus olseni</name>
    <name type="common">Perkinsus atlanticus</name>
    <dbReference type="NCBI Taxonomy" id="32597"/>
    <lineage>
        <taxon>Eukaryota</taxon>
        <taxon>Sar</taxon>
        <taxon>Alveolata</taxon>
        <taxon>Perkinsozoa</taxon>
        <taxon>Perkinsea</taxon>
        <taxon>Perkinsida</taxon>
        <taxon>Perkinsidae</taxon>
        <taxon>Perkinsus</taxon>
    </lineage>
</organism>
<dbReference type="Gene3D" id="3.60.110.10">
    <property type="entry name" value="Carbon-nitrogen hydrolase"/>
    <property type="match status" value="1"/>
</dbReference>
<protein>
    <recommendedName>
        <fullName evidence="9">CN hydrolase domain-containing protein</fullName>
    </recommendedName>
</protein>
<dbReference type="GO" id="GO:0016410">
    <property type="term" value="F:N-acyltransferase activity"/>
    <property type="evidence" value="ECO:0007669"/>
    <property type="project" value="InterPro"/>
</dbReference>
<dbReference type="InterPro" id="IPR036526">
    <property type="entry name" value="C-N_Hydrolase_sf"/>
</dbReference>
<dbReference type="Pfam" id="PF00795">
    <property type="entry name" value="CN_hydrolase"/>
    <property type="match status" value="1"/>
</dbReference>
<name>A0A7J6MIY8_PEROL</name>
<dbReference type="Proteomes" id="UP000570595">
    <property type="component" value="Unassembled WGS sequence"/>
</dbReference>
<dbReference type="Proteomes" id="UP000572268">
    <property type="component" value="Unassembled WGS sequence"/>
</dbReference>
<evidence type="ECO:0000313" key="10">
    <source>
        <dbReference type="EMBL" id="KAF4671396.1"/>
    </source>
</evidence>
<feature type="transmembrane region" description="Helical" evidence="8">
    <location>
        <begin position="41"/>
        <end position="61"/>
    </location>
</feature>
<dbReference type="EMBL" id="JABANN010000003">
    <property type="protein sequence ID" value="KAF4676333.1"/>
    <property type="molecule type" value="Genomic_DNA"/>
</dbReference>
<evidence type="ECO:0000256" key="3">
    <source>
        <dbReference type="ARBA" id="ARBA00022679"/>
    </source>
</evidence>
<accession>A0A7J6MIY8</accession>
<keyword evidence="6 8" id="KW-0472">Membrane</keyword>
<sequence>MLLHDLVNAPRPHYICVLLSGLSVLLYNLRTIKFGLDRPEYHRSFLVSLVTFTICSTLFFWSIGLEWYVGFVTGLMWGVLWDLLEFSDLYLFNDRFDTSKPTRRATYWTTIVYITSLFLGTFFALSTPLHDAPILIQPISLLGFYALEFTVFTVNAAAGQLVFSQDRKPLAKIVLWCMIGWTFISAIQFYVPRLSAGPSARVATITPGAELGGVSCDKTVVEQYEKDATCNGTLERQLELTRHAVTVGGAKFVVWPEMWLGPFQNLTDAEDYVSSHVGPLAGRLSAFVSVGALVGESGNIAIMVGPEGEILGVYGKQKPLALVGEKSLLRFGYPTYEIPSTSLVERNRTSSGKVGTLICYDVDFTGPLRSIIMQGAGLILNPSQDWSAVRDHLSQAVFRAVESRVAIAKADMAWDSVIVDLWGRKLARFQSLNERENVLVATVELGNGAPTVATVTGDILPLLCAAFSLFVLVSAGRKWYEVRLARRVYTPDGEYGSLLSA</sequence>
<evidence type="ECO:0000256" key="2">
    <source>
        <dbReference type="ARBA" id="ARBA00022475"/>
    </source>
</evidence>
<keyword evidence="3" id="KW-0808">Transferase</keyword>
<evidence type="ECO:0000313" key="12">
    <source>
        <dbReference type="Proteomes" id="UP000570595"/>
    </source>
</evidence>
<comment type="caution">
    <text evidence="10">The sequence shown here is derived from an EMBL/GenBank/DDBJ whole genome shotgun (WGS) entry which is preliminary data.</text>
</comment>
<evidence type="ECO:0000256" key="6">
    <source>
        <dbReference type="ARBA" id="ARBA00023136"/>
    </source>
</evidence>
<dbReference type="SUPFAM" id="SSF56317">
    <property type="entry name" value="Carbon-nitrogen hydrolase"/>
    <property type="match status" value="1"/>
</dbReference>
<dbReference type="EMBL" id="JABAHT010000001">
    <property type="protein sequence ID" value="KAF4671396.1"/>
    <property type="molecule type" value="Genomic_DNA"/>
</dbReference>
<evidence type="ECO:0000313" key="11">
    <source>
        <dbReference type="EMBL" id="KAF4676333.1"/>
    </source>
</evidence>
<evidence type="ECO:0000313" key="13">
    <source>
        <dbReference type="Proteomes" id="UP000572268"/>
    </source>
</evidence>
<feature type="domain" description="CN hydrolase" evidence="9">
    <location>
        <begin position="217"/>
        <end position="445"/>
    </location>
</feature>
<keyword evidence="2" id="KW-1003">Cell membrane</keyword>